<dbReference type="Proteomes" id="UP001595530">
    <property type="component" value="Unassembled WGS sequence"/>
</dbReference>
<evidence type="ECO:0000313" key="2">
    <source>
        <dbReference type="Proteomes" id="UP001595530"/>
    </source>
</evidence>
<keyword evidence="2" id="KW-1185">Reference proteome</keyword>
<dbReference type="PANTHER" id="PTHR43737">
    <property type="entry name" value="BLL7424 PROTEIN"/>
    <property type="match status" value="1"/>
</dbReference>
<dbReference type="Pfam" id="PF07394">
    <property type="entry name" value="DUF1501"/>
    <property type="match status" value="1"/>
</dbReference>
<dbReference type="PANTHER" id="PTHR43737:SF1">
    <property type="entry name" value="DUF1501 DOMAIN-CONTAINING PROTEIN"/>
    <property type="match status" value="1"/>
</dbReference>
<reference evidence="2" key="1">
    <citation type="journal article" date="2019" name="Int. J. Syst. Evol. Microbiol.">
        <title>The Global Catalogue of Microorganisms (GCM) 10K type strain sequencing project: providing services to taxonomists for standard genome sequencing and annotation.</title>
        <authorList>
            <consortium name="The Broad Institute Genomics Platform"/>
            <consortium name="The Broad Institute Genome Sequencing Center for Infectious Disease"/>
            <person name="Wu L."/>
            <person name="Ma J."/>
        </authorList>
    </citation>
    <scope>NUCLEOTIDE SEQUENCE [LARGE SCALE GENOMIC DNA]</scope>
    <source>
        <strain evidence="2">KCTC 42986</strain>
    </source>
</reference>
<comment type="caution">
    <text evidence="1">The sequence shown here is derived from an EMBL/GenBank/DDBJ whole genome shotgun (WGS) entry which is preliminary data.</text>
</comment>
<dbReference type="InterPro" id="IPR010869">
    <property type="entry name" value="DUF1501"/>
</dbReference>
<protein>
    <submittedName>
        <fullName evidence="1">DUF1501 domain-containing protein</fullName>
    </submittedName>
</protein>
<dbReference type="EMBL" id="JBHRTP010000038">
    <property type="protein sequence ID" value="MFC3108881.1"/>
    <property type="molecule type" value="Genomic_DNA"/>
</dbReference>
<accession>A0ABV7F482</accession>
<dbReference type="RefSeq" id="WP_390324654.1">
    <property type="nucleotide sequence ID" value="NZ_JBHRTP010000038.1"/>
</dbReference>
<organism evidence="1 2">
    <name type="scientific">Undibacterium arcticum</name>
    <dbReference type="NCBI Taxonomy" id="1762892"/>
    <lineage>
        <taxon>Bacteria</taxon>
        <taxon>Pseudomonadati</taxon>
        <taxon>Pseudomonadota</taxon>
        <taxon>Betaproteobacteria</taxon>
        <taxon>Burkholderiales</taxon>
        <taxon>Oxalobacteraceae</taxon>
        <taxon>Undibacterium</taxon>
    </lineage>
</organism>
<name>A0ABV7F482_9BURK</name>
<proteinExistence type="predicted"/>
<evidence type="ECO:0000313" key="1">
    <source>
        <dbReference type="EMBL" id="MFC3108881.1"/>
    </source>
</evidence>
<gene>
    <name evidence="1" type="ORF">ACFOFO_13070</name>
</gene>
<sequence length="390" mass="42613">MNRRDFFKFSGGLGAVLLAQHGLAQDHPGYQNLLILIELKGGNDGLNTVVPYADPAYYGLRPQIAIRREEVLQLDQNVGLHPSLQPLMALWRDQDLAVIQGVGYPQPNLSHFRSIEIWDTASRSEQFLQQGWLTRAFAASPPPGFYSADGVIIGSQEMGPLSGGARVVALANTDQFLNNARLAMPAKVHGNATLEHMLKVEADIVKAADGLRPTQGKFDFKTEFPKGGFGDVVKTAAQVIANGEQSGKKVAVLRLTLGSFDTHQNQQGTQAALLKQLAEGISALKSSLQELQRWDSTLVMTYSEFGRRPKENLSKGTDHGTVSPQFVMGGRVKGGLFGKAPDLARLDGSGNLMFDVDFRSLNAMVLDQWWGVNSRKVLGDKFQTLDLLRT</sequence>